<dbReference type="InterPro" id="IPR029066">
    <property type="entry name" value="PLP-binding_barrel"/>
</dbReference>
<organism evidence="11 12">
    <name type="scientific">Proteobacteria bacterium 228</name>
    <dbReference type="NCBI Taxonomy" id="2083153"/>
    <lineage>
        <taxon>Bacteria</taxon>
        <taxon>Pseudomonadati</taxon>
        <taxon>Pseudomonadota</taxon>
    </lineage>
</organism>
<dbReference type="FunFam" id="2.40.37.10:FF:000002">
    <property type="entry name" value="Alanine racemase"/>
    <property type="match status" value="1"/>
</dbReference>
<dbReference type="HAMAP" id="MF_01201">
    <property type="entry name" value="Ala_racemase"/>
    <property type="match status" value="1"/>
</dbReference>
<gene>
    <name evidence="11" type="primary">alr</name>
    <name evidence="11" type="ORF">C4K68_24215</name>
</gene>
<evidence type="ECO:0000256" key="7">
    <source>
        <dbReference type="HAMAP-Rule" id="MF_01201"/>
    </source>
</evidence>
<comment type="function">
    <text evidence="7">Catalyzes the interconversion of L-alanine and D-alanine. May also act on other amino acids.</text>
</comment>
<evidence type="ECO:0000313" key="12">
    <source>
        <dbReference type="Proteomes" id="UP000238196"/>
    </source>
</evidence>
<dbReference type="Gene3D" id="2.40.37.10">
    <property type="entry name" value="Lyase, Ornithine Decarboxylase, Chain A, domain 1"/>
    <property type="match status" value="1"/>
</dbReference>
<evidence type="ECO:0000256" key="1">
    <source>
        <dbReference type="ARBA" id="ARBA00000316"/>
    </source>
</evidence>
<dbReference type="GO" id="GO:0030632">
    <property type="term" value="P:D-alanine biosynthetic process"/>
    <property type="evidence" value="ECO:0007669"/>
    <property type="project" value="UniProtKB-UniRule"/>
</dbReference>
<accession>A0A2S5KJ41</accession>
<dbReference type="OrthoDB" id="5297419at2"/>
<keyword evidence="5 7" id="KW-0663">Pyridoxal phosphate</keyword>
<comment type="pathway">
    <text evidence="7">Amino-acid biosynthesis; D-alanine biosynthesis; D-alanine from L-alanine: step 1/1.</text>
</comment>
<evidence type="ECO:0000313" key="11">
    <source>
        <dbReference type="EMBL" id="PPC74831.1"/>
    </source>
</evidence>
<dbReference type="InterPro" id="IPR011079">
    <property type="entry name" value="Ala_racemase_C"/>
</dbReference>
<dbReference type="PANTHER" id="PTHR30511">
    <property type="entry name" value="ALANINE RACEMASE"/>
    <property type="match status" value="1"/>
</dbReference>
<dbReference type="InterPro" id="IPR009006">
    <property type="entry name" value="Ala_racemase/Decarboxylase_C"/>
</dbReference>
<comment type="caution">
    <text evidence="11">The sequence shown here is derived from an EMBL/GenBank/DDBJ whole genome shotgun (WGS) entry which is preliminary data.</text>
</comment>
<evidence type="ECO:0000256" key="2">
    <source>
        <dbReference type="ARBA" id="ARBA00001933"/>
    </source>
</evidence>
<dbReference type="Pfam" id="PF00842">
    <property type="entry name" value="Ala_racemase_C"/>
    <property type="match status" value="1"/>
</dbReference>
<feature type="binding site" evidence="7 9">
    <location>
        <position position="130"/>
    </location>
    <ligand>
        <name>substrate</name>
    </ligand>
</feature>
<feature type="modified residue" description="N6-(pyridoxal phosphate)lysine" evidence="7 8">
    <location>
        <position position="34"/>
    </location>
</feature>
<evidence type="ECO:0000259" key="10">
    <source>
        <dbReference type="PROSITE" id="PS50883"/>
    </source>
</evidence>
<keyword evidence="6 7" id="KW-0413">Isomerase</keyword>
<dbReference type="PROSITE" id="PS50883">
    <property type="entry name" value="EAL"/>
    <property type="match status" value="1"/>
</dbReference>
<evidence type="ECO:0000256" key="9">
    <source>
        <dbReference type="PIRSR" id="PIRSR600821-52"/>
    </source>
</evidence>
<feature type="binding site" evidence="7 9">
    <location>
        <position position="302"/>
    </location>
    <ligand>
        <name>substrate</name>
    </ligand>
</feature>
<dbReference type="GO" id="GO:0005829">
    <property type="term" value="C:cytosol"/>
    <property type="evidence" value="ECO:0007669"/>
    <property type="project" value="TreeGrafter"/>
</dbReference>
<dbReference type="Pfam" id="PF01168">
    <property type="entry name" value="Ala_racemase_N"/>
    <property type="match status" value="1"/>
</dbReference>
<dbReference type="EMBL" id="PRLP01000127">
    <property type="protein sequence ID" value="PPC74831.1"/>
    <property type="molecule type" value="Genomic_DNA"/>
</dbReference>
<proteinExistence type="inferred from homology"/>
<evidence type="ECO:0000256" key="5">
    <source>
        <dbReference type="ARBA" id="ARBA00022898"/>
    </source>
</evidence>
<dbReference type="InterPro" id="IPR001608">
    <property type="entry name" value="Ala_racemase_N"/>
</dbReference>
<dbReference type="InterPro" id="IPR020622">
    <property type="entry name" value="Ala_racemase_pyridoxalP-BS"/>
</dbReference>
<dbReference type="NCBIfam" id="TIGR00492">
    <property type="entry name" value="alr"/>
    <property type="match status" value="1"/>
</dbReference>
<name>A0A2S5KJ41_9PROT</name>
<evidence type="ECO:0000256" key="4">
    <source>
        <dbReference type="ARBA" id="ARBA00013089"/>
    </source>
</evidence>
<sequence length="358" mass="39143">MRALRAEVDLDAIRHNYRLAKQQKPGARAVATVKANAYGHGAVQVARALADEADAFGVACIEEAIELREAGIERPILLLEGFFAADELPLIDSLRLSTAIHCEEQLALFASYSFKQPVDVWLKMDSGMHRLGFFPERFVEVFELLQRHPGVATLGKMTHFARADELSCDYTRKQWHTFSETIASLPGPVSASNSPATLGWPMAHGDWLRPGLMLYGISPYAESHPLADQLKPAMRISSEVIAVRDLSVGEPVGYGGRFVTTAPTRVGVVAMGYGDGFPRQAVDGTPVLVNGVRTRLIGRVSMDMLTVDLTPVEGAAAGARVEFWGNDLKVAEVASYCDAIPYELVTKLTRRVPLFYKG</sequence>
<dbReference type="SMART" id="SM01005">
    <property type="entry name" value="Ala_racemase_C"/>
    <property type="match status" value="1"/>
</dbReference>
<dbReference type="UniPathway" id="UPA00042">
    <property type="reaction ID" value="UER00497"/>
</dbReference>
<feature type="active site" description="Proton acceptor; specific for L-alanine" evidence="7">
    <location>
        <position position="254"/>
    </location>
</feature>
<dbReference type="CDD" id="cd06827">
    <property type="entry name" value="PLPDE_III_AR_proteobact"/>
    <property type="match status" value="1"/>
</dbReference>
<protein>
    <recommendedName>
        <fullName evidence="4 7">Alanine racemase</fullName>
        <ecNumber evidence="4 7">5.1.1.1</ecNumber>
    </recommendedName>
</protein>
<feature type="active site" description="Proton acceptor; specific for D-alanine" evidence="7">
    <location>
        <position position="34"/>
    </location>
</feature>
<dbReference type="AlphaFoldDB" id="A0A2S5KJ41"/>
<evidence type="ECO:0000256" key="6">
    <source>
        <dbReference type="ARBA" id="ARBA00023235"/>
    </source>
</evidence>
<dbReference type="SUPFAM" id="SSF50621">
    <property type="entry name" value="Alanine racemase C-terminal domain-like"/>
    <property type="match status" value="1"/>
</dbReference>
<dbReference type="EC" id="5.1.1.1" evidence="4 7"/>
<dbReference type="FunFam" id="3.20.20.10:FF:000002">
    <property type="entry name" value="Alanine racemase"/>
    <property type="match status" value="1"/>
</dbReference>
<dbReference type="GO" id="GO:0030170">
    <property type="term" value="F:pyridoxal phosphate binding"/>
    <property type="evidence" value="ECO:0007669"/>
    <property type="project" value="UniProtKB-UniRule"/>
</dbReference>
<dbReference type="GO" id="GO:0008784">
    <property type="term" value="F:alanine racemase activity"/>
    <property type="evidence" value="ECO:0007669"/>
    <property type="project" value="UniProtKB-UniRule"/>
</dbReference>
<evidence type="ECO:0000256" key="8">
    <source>
        <dbReference type="PIRSR" id="PIRSR600821-50"/>
    </source>
</evidence>
<dbReference type="InterPro" id="IPR000821">
    <property type="entry name" value="Ala_racemase"/>
</dbReference>
<evidence type="ECO:0000256" key="3">
    <source>
        <dbReference type="ARBA" id="ARBA00007880"/>
    </source>
</evidence>
<dbReference type="InterPro" id="IPR001633">
    <property type="entry name" value="EAL_dom"/>
</dbReference>
<dbReference type="Gene3D" id="3.20.20.10">
    <property type="entry name" value="Alanine racemase"/>
    <property type="match status" value="1"/>
</dbReference>
<dbReference type="PANTHER" id="PTHR30511:SF0">
    <property type="entry name" value="ALANINE RACEMASE, CATABOLIC-RELATED"/>
    <property type="match status" value="1"/>
</dbReference>
<comment type="similarity">
    <text evidence="3 7">Belongs to the alanine racemase family.</text>
</comment>
<feature type="domain" description="EAL" evidence="10">
    <location>
        <begin position="1"/>
        <end position="101"/>
    </location>
</feature>
<dbReference type="PROSITE" id="PS00395">
    <property type="entry name" value="ALANINE_RACEMASE"/>
    <property type="match status" value="1"/>
</dbReference>
<comment type="cofactor">
    <cofactor evidence="2 7 8">
        <name>pyridoxal 5'-phosphate</name>
        <dbReference type="ChEBI" id="CHEBI:597326"/>
    </cofactor>
</comment>
<dbReference type="PRINTS" id="PR00992">
    <property type="entry name" value="ALARACEMASE"/>
</dbReference>
<dbReference type="SUPFAM" id="SSF51419">
    <property type="entry name" value="PLP-binding barrel"/>
    <property type="match status" value="1"/>
</dbReference>
<dbReference type="Proteomes" id="UP000238196">
    <property type="component" value="Unassembled WGS sequence"/>
</dbReference>
<reference evidence="11 12" key="1">
    <citation type="submission" date="2018-02" db="EMBL/GenBank/DDBJ databases">
        <title>novel marine gammaproteobacteria from coastal saline agro ecosystem.</title>
        <authorList>
            <person name="Krishnan R."/>
            <person name="Ramesh Kumar N."/>
        </authorList>
    </citation>
    <scope>NUCLEOTIDE SEQUENCE [LARGE SCALE GENOMIC DNA]</scope>
    <source>
        <strain evidence="11 12">228</strain>
    </source>
</reference>
<comment type="catalytic activity">
    <reaction evidence="1 7">
        <text>L-alanine = D-alanine</text>
        <dbReference type="Rhea" id="RHEA:20249"/>
        <dbReference type="ChEBI" id="CHEBI:57416"/>
        <dbReference type="ChEBI" id="CHEBI:57972"/>
        <dbReference type="EC" id="5.1.1.1"/>
    </reaction>
</comment>